<evidence type="ECO:0008006" key="4">
    <source>
        <dbReference type="Google" id="ProtNLM"/>
    </source>
</evidence>
<proteinExistence type="predicted"/>
<dbReference type="Proteomes" id="UP000242188">
    <property type="component" value="Unassembled WGS sequence"/>
</dbReference>
<keyword evidence="3" id="KW-1185">Reference proteome</keyword>
<keyword evidence="1" id="KW-0732">Signal</keyword>
<comment type="caution">
    <text evidence="2">The sequence shown here is derived from an EMBL/GenBank/DDBJ whole genome shotgun (WGS) entry which is preliminary data.</text>
</comment>
<name>A0A210PYN5_MIZYE</name>
<organism evidence="2 3">
    <name type="scientific">Mizuhopecten yessoensis</name>
    <name type="common">Japanese scallop</name>
    <name type="synonym">Patinopecten yessoensis</name>
    <dbReference type="NCBI Taxonomy" id="6573"/>
    <lineage>
        <taxon>Eukaryota</taxon>
        <taxon>Metazoa</taxon>
        <taxon>Spiralia</taxon>
        <taxon>Lophotrochozoa</taxon>
        <taxon>Mollusca</taxon>
        <taxon>Bivalvia</taxon>
        <taxon>Autobranchia</taxon>
        <taxon>Pteriomorphia</taxon>
        <taxon>Pectinida</taxon>
        <taxon>Pectinoidea</taxon>
        <taxon>Pectinidae</taxon>
        <taxon>Mizuhopecten</taxon>
    </lineage>
</organism>
<sequence>MTRIYLLLVTTLVVVAASPFGKNNFHKDTSHCCKVGDWDSCFCLDTYMAGICIDKRCYGCRKGCKAKQK</sequence>
<evidence type="ECO:0000256" key="1">
    <source>
        <dbReference type="SAM" id="SignalP"/>
    </source>
</evidence>
<dbReference type="AlphaFoldDB" id="A0A210PYN5"/>
<feature type="signal peptide" evidence="1">
    <location>
        <begin position="1"/>
        <end position="17"/>
    </location>
</feature>
<feature type="chain" id="PRO_5012510190" description="Bowman-Birk serine protease inhibitors family domain-containing protein" evidence="1">
    <location>
        <begin position="18"/>
        <end position="69"/>
    </location>
</feature>
<evidence type="ECO:0000313" key="2">
    <source>
        <dbReference type="EMBL" id="OWF41594.1"/>
    </source>
</evidence>
<evidence type="ECO:0000313" key="3">
    <source>
        <dbReference type="Proteomes" id="UP000242188"/>
    </source>
</evidence>
<gene>
    <name evidence="2" type="ORF">KP79_PYT16375</name>
</gene>
<protein>
    <recommendedName>
        <fullName evidence="4">Bowman-Birk serine protease inhibitors family domain-containing protein</fullName>
    </recommendedName>
</protein>
<dbReference type="EMBL" id="NEDP02005380">
    <property type="protein sequence ID" value="OWF41594.1"/>
    <property type="molecule type" value="Genomic_DNA"/>
</dbReference>
<accession>A0A210PYN5</accession>
<reference evidence="2 3" key="1">
    <citation type="journal article" date="2017" name="Nat. Ecol. Evol.">
        <title>Scallop genome provides insights into evolution of bilaterian karyotype and development.</title>
        <authorList>
            <person name="Wang S."/>
            <person name="Zhang J."/>
            <person name="Jiao W."/>
            <person name="Li J."/>
            <person name="Xun X."/>
            <person name="Sun Y."/>
            <person name="Guo X."/>
            <person name="Huan P."/>
            <person name="Dong B."/>
            <person name="Zhang L."/>
            <person name="Hu X."/>
            <person name="Sun X."/>
            <person name="Wang J."/>
            <person name="Zhao C."/>
            <person name="Wang Y."/>
            <person name="Wang D."/>
            <person name="Huang X."/>
            <person name="Wang R."/>
            <person name="Lv J."/>
            <person name="Li Y."/>
            <person name="Zhang Z."/>
            <person name="Liu B."/>
            <person name="Lu W."/>
            <person name="Hui Y."/>
            <person name="Liang J."/>
            <person name="Zhou Z."/>
            <person name="Hou R."/>
            <person name="Li X."/>
            <person name="Liu Y."/>
            <person name="Li H."/>
            <person name="Ning X."/>
            <person name="Lin Y."/>
            <person name="Zhao L."/>
            <person name="Xing Q."/>
            <person name="Dou J."/>
            <person name="Li Y."/>
            <person name="Mao J."/>
            <person name="Guo H."/>
            <person name="Dou H."/>
            <person name="Li T."/>
            <person name="Mu C."/>
            <person name="Jiang W."/>
            <person name="Fu Q."/>
            <person name="Fu X."/>
            <person name="Miao Y."/>
            <person name="Liu J."/>
            <person name="Yu Q."/>
            <person name="Li R."/>
            <person name="Liao H."/>
            <person name="Li X."/>
            <person name="Kong Y."/>
            <person name="Jiang Z."/>
            <person name="Chourrout D."/>
            <person name="Li R."/>
            <person name="Bao Z."/>
        </authorList>
    </citation>
    <scope>NUCLEOTIDE SEQUENCE [LARGE SCALE GENOMIC DNA]</scope>
    <source>
        <strain evidence="2 3">PY_sf001</strain>
    </source>
</reference>